<gene>
    <name evidence="1" type="primary">napD</name>
    <name evidence="2" type="ORF">A0Y59_00605</name>
    <name evidence="3" type="ORF">F5R70_00705</name>
</gene>
<keyword evidence="1" id="KW-0963">Cytoplasm</keyword>
<accession>A0A5M1CE55</accession>
<evidence type="ECO:0000313" key="3">
    <source>
        <dbReference type="EMBL" id="ECW8953969.1"/>
    </source>
</evidence>
<evidence type="ECO:0000313" key="4">
    <source>
        <dbReference type="Proteomes" id="UP000440714"/>
    </source>
</evidence>
<dbReference type="HAMAP" id="MF_02200">
    <property type="entry name" value="NapD"/>
    <property type="match status" value="1"/>
</dbReference>
<dbReference type="GO" id="GO:0051224">
    <property type="term" value="P:negative regulation of protein transport"/>
    <property type="evidence" value="ECO:0007669"/>
    <property type="project" value="UniProtKB-UniRule"/>
</dbReference>
<dbReference type="EMBL" id="AAKYAN010000001">
    <property type="protein sequence ID" value="ECW8953969.1"/>
    <property type="molecule type" value="Genomic_DNA"/>
</dbReference>
<comment type="function">
    <text evidence="1">Chaperone for NapA, the catalytic subunit of the periplasmic nitrate reductase. It binds directly and specifically to the twin-arginine signal peptide of NapA, preventing premature interaction with the Tat translocase and premature export.</text>
</comment>
<evidence type="ECO:0000256" key="1">
    <source>
        <dbReference type="HAMAP-Rule" id="MF_02200"/>
    </source>
</evidence>
<reference evidence="3 4" key="1">
    <citation type="submission" date="2019-09" db="EMBL/GenBank/DDBJ databases">
        <authorList>
            <consortium name="PulseNet: The National Subtyping Network for Foodborne Disease Surveillance"/>
            <person name="Tarr C.L."/>
            <person name="Trees E."/>
            <person name="Katz L.S."/>
            <person name="Carleton-Romer H.A."/>
            <person name="Stroika S."/>
            <person name="Kucerova Z."/>
            <person name="Roache K.F."/>
            <person name="Sabol A.L."/>
            <person name="Besser J."/>
            <person name="Gerner-Smidt P."/>
        </authorList>
    </citation>
    <scope>NUCLEOTIDE SEQUENCE [LARGE SCALE GENOMIC DNA]</scope>
    <source>
        <strain evidence="2 5">1988D-2602</strain>
        <strain evidence="3 4">PNUSAC011760</strain>
    </source>
</reference>
<dbReference type="Proteomes" id="UP000533324">
    <property type="component" value="Unassembled WGS sequence"/>
</dbReference>
<dbReference type="Gene3D" id="3.30.70.920">
    <property type="match status" value="1"/>
</dbReference>
<dbReference type="AlphaFoldDB" id="A0A5M1CE55"/>
<comment type="subunit">
    <text evidence="1">Interacts with the cytoplasmic NapA precursor.</text>
</comment>
<protein>
    <recommendedName>
        <fullName evidence="1">Chaperone NapD</fullName>
    </recommendedName>
    <alternativeName>
        <fullName evidence="1">NapA signal peptide-binding chaperone NapD</fullName>
    </alternativeName>
</protein>
<organism evidence="3 4">
    <name type="scientific">Campylobacter lari</name>
    <dbReference type="NCBI Taxonomy" id="201"/>
    <lineage>
        <taxon>Bacteria</taxon>
        <taxon>Pseudomonadati</taxon>
        <taxon>Campylobacterota</taxon>
        <taxon>Epsilonproteobacteria</taxon>
        <taxon>Campylobacterales</taxon>
        <taxon>Campylobacteraceae</taxon>
        <taxon>Campylobacter</taxon>
    </lineage>
</organism>
<comment type="similarity">
    <text evidence="1">Belongs to the NapD family.</text>
</comment>
<dbReference type="GO" id="GO:0005048">
    <property type="term" value="F:signal sequence binding"/>
    <property type="evidence" value="ECO:0007669"/>
    <property type="project" value="UniProtKB-UniRule"/>
</dbReference>
<dbReference type="Proteomes" id="UP000440714">
    <property type="component" value="Unassembled WGS sequence"/>
</dbReference>
<dbReference type="EMBL" id="AABVCV010000001">
    <property type="protein sequence ID" value="EAJ1253701.1"/>
    <property type="molecule type" value="Genomic_DNA"/>
</dbReference>
<proteinExistence type="inferred from homology"/>
<comment type="caution">
    <text evidence="3">The sequence shown here is derived from an EMBL/GenBank/DDBJ whole genome shotgun (WGS) entry which is preliminary data.</text>
</comment>
<sequence length="111" mass="12998">MNLSSVLILTKEEKLEKLKKQIQQTPCCSVELAQDEKIIVVIESENLDDELKAYKQLEQLDGVVSINMVFSYQDLDEEREKILKANFEANAFDENLKKDNIEYYGNVFRKY</sequence>
<name>A0A5M1CE55_CAMLA</name>
<dbReference type="GO" id="GO:0005737">
    <property type="term" value="C:cytoplasm"/>
    <property type="evidence" value="ECO:0007669"/>
    <property type="project" value="UniProtKB-SubCell"/>
</dbReference>
<comment type="subcellular location">
    <subcellularLocation>
        <location evidence="1">Cytoplasm</location>
    </subcellularLocation>
</comment>
<dbReference type="Pfam" id="PF03927">
    <property type="entry name" value="NapD"/>
    <property type="match status" value="1"/>
</dbReference>
<evidence type="ECO:0000313" key="2">
    <source>
        <dbReference type="EMBL" id="EAJ1253701.1"/>
    </source>
</evidence>
<evidence type="ECO:0000313" key="5">
    <source>
        <dbReference type="Proteomes" id="UP000533324"/>
    </source>
</evidence>
<keyword evidence="1" id="KW-0143">Chaperone</keyword>
<dbReference type="RefSeq" id="WP_039641788.1">
    <property type="nucleotide sequence ID" value="NZ_CP176590.1"/>
</dbReference>
<dbReference type="InterPro" id="IPR005623">
    <property type="entry name" value="Chaperone_NapD_NO3_reduct"/>
</dbReference>